<comment type="subcellular location">
    <subcellularLocation>
        <location evidence="1">Membrane</location>
        <topology evidence="1">Single-pass type I membrane protein</topology>
    </subcellularLocation>
</comment>
<keyword evidence="7" id="KW-1185">Reference proteome</keyword>
<sequence length="326" mass="37000">MARVCTLCDSFSAYIVVLLSLVLWTTYGEIIKKDQYIYKSDGTDFLKDTEPIDLKLLNVQKRDVQQTIVHPQTKPSLSPSQQQEINTSQTDLLERTHRKSPNTMNKVLVSLPINYTKSMPTNFHSRNLGENGTGIYWNWSSTTSLPTQPAPVDVAVDSNSIIKENTTEDTELSKLYDMMASFDKYVNENNYTVNQSDTHLYYNSTFTISPDVGRSMWIDFSNSSLVTTHDLLSMSHRRAATVKLKFEFPFYGHLIRSVTVATGGFIFTGDYVHSWLAATQYIAPLMANFDTSISNDSSVKYIDNGKNLHYLHIHTHPAISLVLFTY</sequence>
<evidence type="ECO:0000256" key="4">
    <source>
        <dbReference type="ARBA" id="ARBA00022989"/>
    </source>
</evidence>
<evidence type="ECO:0000313" key="7">
    <source>
        <dbReference type="Proteomes" id="UP001458880"/>
    </source>
</evidence>
<dbReference type="InterPro" id="IPR031152">
    <property type="entry name" value="PLXDC"/>
</dbReference>
<evidence type="ECO:0000313" key="6">
    <source>
        <dbReference type="EMBL" id="KAK9751574.1"/>
    </source>
</evidence>
<proteinExistence type="predicted"/>
<keyword evidence="4 5" id="KW-1133">Transmembrane helix</keyword>
<keyword evidence="2 5" id="KW-0812">Transmembrane</keyword>
<gene>
    <name evidence="6" type="ORF">QE152_g4928</name>
</gene>
<protein>
    <submittedName>
        <fullName evidence="6">Uncharacterized protein</fullName>
    </submittedName>
</protein>
<evidence type="ECO:0000256" key="1">
    <source>
        <dbReference type="ARBA" id="ARBA00004479"/>
    </source>
</evidence>
<dbReference type="PANTHER" id="PTHR13055:SF12">
    <property type="entry name" value="LD40707P"/>
    <property type="match status" value="1"/>
</dbReference>
<dbReference type="GO" id="GO:0016020">
    <property type="term" value="C:membrane"/>
    <property type="evidence" value="ECO:0007669"/>
    <property type="project" value="UniProtKB-SubCell"/>
</dbReference>
<evidence type="ECO:0000256" key="3">
    <source>
        <dbReference type="ARBA" id="ARBA00022729"/>
    </source>
</evidence>
<keyword evidence="5" id="KW-0472">Membrane</keyword>
<evidence type="ECO:0000256" key="5">
    <source>
        <dbReference type="SAM" id="Phobius"/>
    </source>
</evidence>
<keyword evidence="3" id="KW-0732">Signal</keyword>
<feature type="transmembrane region" description="Helical" evidence="5">
    <location>
        <begin position="12"/>
        <end position="30"/>
    </location>
</feature>
<dbReference type="PANTHER" id="PTHR13055">
    <property type="entry name" value="TUMOR ENDOTHELIAL MARKER 7 RELATED"/>
    <property type="match status" value="1"/>
</dbReference>
<evidence type="ECO:0000256" key="2">
    <source>
        <dbReference type="ARBA" id="ARBA00022692"/>
    </source>
</evidence>
<reference evidence="6 7" key="1">
    <citation type="journal article" date="2024" name="BMC Genomics">
        <title>De novo assembly and annotation of Popillia japonica's genome with initial clues to its potential as an invasive pest.</title>
        <authorList>
            <person name="Cucini C."/>
            <person name="Boschi S."/>
            <person name="Funari R."/>
            <person name="Cardaioli E."/>
            <person name="Iannotti N."/>
            <person name="Marturano G."/>
            <person name="Paoli F."/>
            <person name="Bruttini M."/>
            <person name="Carapelli A."/>
            <person name="Frati F."/>
            <person name="Nardi F."/>
        </authorList>
    </citation>
    <scope>NUCLEOTIDE SEQUENCE [LARGE SCALE GENOMIC DNA]</scope>
    <source>
        <strain evidence="6">DMR45628</strain>
    </source>
</reference>
<accession>A0AAW1N0G7</accession>
<dbReference type="AlphaFoldDB" id="A0AAW1N0G7"/>
<comment type="caution">
    <text evidence="6">The sequence shown here is derived from an EMBL/GenBank/DDBJ whole genome shotgun (WGS) entry which is preliminary data.</text>
</comment>
<name>A0AAW1N0G7_POPJA</name>
<dbReference type="Proteomes" id="UP001458880">
    <property type="component" value="Unassembled WGS sequence"/>
</dbReference>
<dbReference type="EMBL" id="JASPKY010000027">
    <property type="protein sequence ID" value="KAK9751574.1"/>
    <property type="molecule type" value="Genomic_DNA"/>
</dbReference>
<organism evidence="6 7">
    <name type="scientific">Popillia japonica</name>
    <name type="common">Japanese beetle</name>
    <dbReference type="NCBI Taxonomy" id="7064"/>
    <lineage>
        <taxon>Eukaryota</taxon>
        <taxon>Metazoa</taxon>
        <taxon>Ecdysozoa</taxon>
        <taxon>Arthropoda</taxon>
        <taxon>Hexapoda</taxon>
        <taxon>Insecta</taxon>
        <taxon>Pterygota</taxon>
        <taxon>Neoptera</taxon>
        <taxon>Endopterygota</taxon>
        <taxon>Coleoptera</taxon>
        <taxon>Polyphaga</taxon>
        <taxon>Scarabaeiformia</taxon>
        <taxon>Scarabaeidae</taxon>
        <taxon>Rutelinae</taxon>
        <taxon>Popillia</taxon>
    </lineage>
</organism>